<evidence type="ECO:0000256" key="5">
    <source>
        <dbReference type="ARBA" id="ARBA00022989"/>
    </source>
</evidence>
<evidence type="ECO:0000256" key="1">
    <source>
        <dbReference type="ARBA" id="ARBA00004401"/>
    </source>
</evidence>
<protein>
    <recommendedName>
        <fullName evidence="8">Cell division protein FtsL</fullName>
    </recommendedName>
</protein>
<reference evidence="12 13" key="1">
    <citation type="submission" date="2024-07" db="EMBL/GenBank/DDBJ databases">
        <title>Draft Genome Sequence of Ferrimicrobium acidiphilum Strain YE2023, Isolated from a Pulp of Bioleach Reactor.</title>
        <authorList>
            <person name="Elkina Y.A."/>
            <person name="Bulaeva A.G."/>
            <person name="Beletsky A.V."/>
            <person name="Mardanov A.V."/>
        </authorList>
    </citation>
    <scope>NUCLEOTIDE SEQUENCE [LARGE SCALE GENOMIC DNA]</scope>
    <source>
        <strain evidence="12 13">YE2023</strain>
    </source>
</reference>
<dbReference type="Proteomes" id="UP001560267">
    <property type="component" value="Unassembled WGS sequence"/>
</dbReference>
<evidence type="ECO:0000256" key="2">
    <source>
        <dbReference type="ARBA" id="ARBA00022475"/>
    </source>
</evidence>
<dbReference type="HAMAP" id="MF_00910">
    <property type="entry name" value="FtsL"/>
    <property type="match status" value="1"/>
</dbReference>
<evidence type="ECO:0000256" key="8">
    <source>
        <dbReference type="NCBIfam" id="TIGR02209"/>
    </source>
</evidence>
<accession>A0ABV3Y100</accession>
<dbReference type="GO" id="GO:0051301">
    <property type="term" value="P:cell division"/>
    <property type="evidence" value="ECO:0007669"/>
    <property type="project" value="UniProtKB-KW"/>
</dbReference>
<dbReference type="EMBL" id="JBFSHR010000013">
    <property type="protein sequence ID" value="MEX6429247.1"/>
    <property type="molecule type" value="Genomic_DNA"/>
</dbReference>
<feature type="coiled-coil region" evidence="9">
    <location>
        <begin position="61"/>
        <end position="88"/>
    </location>
</feature>
<dbReference type="NCBIfam" id="TIGR02209">
    <property type="entry name" value="ftsL_broad"/>
    <property type="match status" value="1"/>
</dbReference>
<dbReference type="InterPro" id="IPR011922">
    <property type="entry name" value="Cell_div_FtsL"/>
</dbReference>
<keyword evidence="4 11" id="KW-0812">Transmembrane</keyword>
<evidence type="ECO:0000256" key="6">
    <source>
        <dbReference type="ARBA" id="ARBA00023136"/>
    </source>
</evidence>
<evidence type="ECO:0000256" key="7">
    <source>
        <dbReference type="ARBA" id="ARBA00023306"/>
    </source>
</evidence>
<feature type="region of interest" description="Disordered" evidence="10">
    <location>
        <begin position="128"/>
        <end position="149"/>
    </location>
</feature>
<feature type="transmembrane region" description="Helical" evidence="11">
    <location>
        <begin position="41"/>
        <end position="61"/>
    </location>
</feature>
<gene>
    <name evidence="12" type="primary">ftsL</name>
    <name evidence="12" type="ORF">AB6A68_05265</name>
</gene>
<evidence type="ECO:0000313" key="13">
    <source>
        <dbReference type="Proteomes" id="UP001560267"/>
    </source>
</evidence>
<organism evidence="12 13">
    <name type="scientific">Ferrimicrobium acidiphilum</name>
    <dbReference type="NCBI Taxonomy" id="121039"/>
    <lineage>
        <taxon>Bacteria</taxon>
        <taxon>Bacillati</taxon>
        <taxon>Actinomycetota</taxon>
        <taxon>Acidimicrobiia</taxon>
        <taxon>Acidimicrobiales</taxon>
        <taxon>Acidimicrobiaceae</taxon>
        <taxon>Ferrimicrobium</taxon>
    </lineage>
</organism>
<keyword evidence="3 12" id="KW-0132">Cell division</keyword>
<proteinExistence type="inferred from homology"/>
<keyword evidence="7" id="KW-0131">Cell cycle</keyword>
<evidence type="ECO:0000256" key="3">
    <source>
        <dbReference type="ARBA" id="ARBA00022618"/>
    </source>
</evidence>
<keyword evidence="13" id="KW-1185">Reference proteome</keyword>
<evidence type="ECO:0000256" key="11">
    <source>
        <dbReference type="SAM" id="Phobius"/>
    </source>
</evidence>
<evidence type="ECO:0000313" key="12">
    <source>
        <dbReference type="EMBL" id="MEX6429247.1"/>
    </source>
</evidence>
<comment type="caution">
    <text evidence="12">The sequence shown here is derived from an EMBL/GenBank/DDBJ whole genome shotgun (WGS) entry which is preliminary data.</text>
</comment>
<keyword evidence="2" id="KW-1003">Cell membrane</keyword>
<comment type="subcellular location">
    <subcellularLocation>
        <location evidence="1">Cell membrane</location>
        <topology evidence="1">Single-pass type II membrane protein</topology>
    </subcellularLocation>
</comment>
<dbReference type="RefSeq" id="WP_298387690.1">
    <property type="nucleotide sequence ID" value="NZ_JBFSHR010000013.1"/>
</dbReference>
<evidence type="ECO:0000256" key="10">
    <source>
        <dbReference type="SAM" id="MobiDB-lite"/>
    </source>
</evidence>
<name>A0ABV3Y100_9ACTN</name>
<evidence type="ECO:0000256" key="4">
    <source>
        <dbReference type="ARBA" id="ARBA00022692"/>
    </source>
</evidence>
<keyword evidence="5 11" id="KW-1133">Transmembrane helix</keyword>
<keyword evidence="9" id="KW-0175">Coiled coil</keyword>
<sequence length="149" mass="15942">MARMIALEPIPARERPQRRRPELTLVKSPVRAAKKLRLRKIVVFVAVVVLMSMVVVARIAIELQESTIGQLQSEIAQAQRTQDNLKLQVAELSSPSRIMAYASAHLHLTLPGSVDVVAGSATKHSVALPQAEGSTPTLPLPAGEVASGG</sequence>
<keyword evidence="6 11" id="KW-0472">Membrane</keyword>
<evidence type="ECO:0000256" key="9">
    <source>
        <dbReference type="SAM" id="Coils"/>
    </source>
</evidence>